<sequence length="655" mass="70317">MDLSWVDKLKVVDLRKELRERGVSGAGKKAELADRLKQHLLKNAAPGEQTGQITTPAQTPPPGQEDKDPNPTPAPVPKPSANVAVVKKPEAMEDVATPAPVAHQEKAATMDIPQGSAEKVEVDGQLSTGDGAEAEKERGHKASADGKSRVLKETQAQKVDSDKKEEVEDDEFVDAVEPTPAEEAPRALGSLGGREEDMGIADILAEDTEDVDFGMGITPGSAKKPGEESRAKKIPEAYGDAEMREVAAHRGDSGGWRGGESERGPRGSKSQRVDDGDGDGSRRRGRVEVEGGRLDRGKGEDVRPHGPEGGDSRKRKLEGPAGESRAQGGEGPQELKRQRLPGAGAEAPTQGSGREPIPAPSRGPPKGEEASGEASVPPKPDPDQVSPALRIDNFVRPFTEAAAKEMLSAFGKVVDMWMPSIKTHCYVIFEANEEALAAYNATYKLEWPKNGGRPLNPRFVTVAEAKQEIDQGRARLTMGRGSGSGELNTMPSIGSEGRFGDPRGGRDHWVANNGRDRVGHAGAPHEPPRGVVPVGQQGALEPGRQLSLDELFNKTSAKPAVFWLPLTDEQVAQKKRRQAEEAAAAGGRREAGRPGMEARGDGGNGRPLRLADGNGAVRHARGREYDQPGMRRMDSRDFRDGGRRSYNNNIRRQRR</sequence>
<dbReference type="Proteomes" id="UP000708148">
    <property type="component" value="Unassembled WGS sequence"/>
</dbReference>
<dbReference type="GO" id="GO:0003676">
    <property type="term" value="F:nucleic acid binding"/>
    <property type="evidence" value="ECO:0007669"/>
    <property type="project" value="InterPro"/>
</dbReference>
<dbReference type="PANTHER" id="PTHR47031">
    <property type="entry name" value="SAP DNA-BINDING DOMAIN-CONTAINING PROTEIN"/>
    <property type="match status" value="1"/>
</dbReference>
<evidence type="ECO:0000313" key="3">
    <source>
        <dbReference type="EMBL" id="CAD7698461.1"/>
    </source>
</evidence>
<feature type="region of interest" description="Disordered" evidence="1">
    <location>
        <begin position="476"/>
        <end position="504"/>
    </location>
</feature>
<feature type="compositionally biased region" description="Basic and acidic residues" evidence="1">
    <location>
        <begin position="224"/>
        <end position="252"/>
    </location>
</feature>
<dbReference type="SUPFAM" id="SSF68906">
    <property type="entry name" value="SAP domain"/>
    <property type="match status" value="1"/>
</dbReference>
<comment type="caution">
    <text evidence="3">The sequence shown here is derived from an EMBL/GenBank/DDBJ whole genome shotgun (WGS) entry which is preliminary data.</text>
</comment>
<accession>A0A8S1ITQ2</accession>
<feature type="region of interest" description="Disordered" evidence="1">
    <location>
        <begin position="211"/>
        <end position="387"/>
    </location>
</feature>
<feature type="compositionally biased region" description="Basic and acidic residues" evidence="1">
    <location>
        <begin position="259"/>
        <end position="312"/>
    </location>
</feature>
<dbReference type="Pfam" id="PF16294">
    <property type="entry name" value="RSB_motif"/>
    <property type="match status" value="1"/>
</dbReference>
<evidence type="ECO:0000259" key="2">
    <source>
        <dbReference type="PROSITE" id="PS50800"/>
    </source>
</evidence>
<keyword evidence="4" id="KW-1185">Reference proteome</keyword>
<dbReference type="AlphaFoldDB" id="A0A8S1ITQ2"/>
<evidence type="ECO:0000313" key="4">
    <source>
        <dbReference type="Proteomes" id="UP000708148"/>
    </source>
</evidence>
<feature type="region of interest" description="Disordered" evidence="1">
    <location>
        <begin position="38"/>
        <end position="195"/>
    </location>
</feature>
<gene>
    <name evidence="3" type="ORF">OSTQU699_LOCUS3822</name>
</gene>
<dbReference type="SMART" id="SM00513">
    <property type="entry name" value="SAP"/>
    <property type="match status" value="1"/>
</dbReference>
<dbReference type="InterPro" id="IPR034257">
    <property type="entry name" value="Acinus_RRM"/>
</dbReference>
<name>A0A8S1ITQ2_9CHLO</name>
<dbReference type="Pfam" id="PF02037">
    <property type="entry name" value="SAP"/>
    <property type="match status" value="1"/>
</dbReference>
<dbReference type="PANTHER" id="PTHR47031:SF3">
    <property type="entry name" value="SAP DOMAIN-CONTAINING PROTEIN"/>
    <property type="match status" value="1"/>
</dbReference>
<feature type="compositionally biased region" description="Polar residues" evidence="1">
    <location>
        <begin position="646"/>
        <end position="655"/>
    </location>
</feature>
<evidence type="ECO:0000256" key="1">
    <source>
        <dbReference type="SAM" id="MobiDB-lite"/>
    </source>
</evidence>
<dbReference type="OrthoDB" id="514828at2759"/>
<feature type="compositionally biased region" description="Basic and acidic residues" evidence="1">
    <location>
        <begin position="587"/>
        <end position="600"/>
    </location>
</feature>
<dbReference type="PROSITE" id="PS50800">
    <property type="entry name" value="SAP"/>
    <property type="match status" value="1"/>
</dbReference>
<dbReference type="EMBL" id="CAJHUC010000834">
    <property type="protein sequence ID" value="CAD7698461.1"/>
    <property type="molecule type" value="Genomic_DNA"/>
</dbReference>
<reference evidence="3" key="1">
    <citation type="submission" date="2020-12" db="EMBL/GenBank/DDBJ databases">
        <authorList>
            <person name="Iha C."/>
        </authorList>
    </citation>
    <scope>NUCLEOTIDE SEQUENCE</scope>
</reference>
<dbReference type="InterPro" id="IPR032552">
    <property type="entry name" value="RSB_motif"/>
</dbReference>
<dbReference type="InterPro" id="IPR036361">
    <property type="entry name" value="SAP_dom_sf"/>
</dbReference>
<dbReference type="Gene3D" id="1.10.720.30">
    <property type="entry name" value="SAP domain"/>
    <property type="match status" value="1"/>
</dbReference>
<dbReference type="InterPro" id="IPR035979">
    <property type="entry name" value="RBD_domain_sf"/>
</dbReference>
<dbReference type="CDD" id="cd12432">
    <property type="entry name" value="RRM_ACINU"/>
    <property type="match status" value="1"/>
</dbReference>
<proteinExistence type="predicted"/>
<dbReference type="InterPro" id="IPR003034">
    <property type="entry name" value="SAP_dom"/>
</dbReference>
<dbReference type="SUPFAM" id="SSF54928">
    <property type="entry name" value="RNA-binding domain, RBD"/>
    <property type="match status" value="1"/>
</dbReference>
<feature type="compositionally biased region" description="Basic and acidic residues" evidence="1">
    <location>
        <begin position="622"/>
        <end position="643"/>
    </location>
</feature>
<feature type="region of interest" description="Disordered" evidence="1">
    <location>
        <begin position="576"/>
        <end position="655"/>
    </location>
</feature>
<feature type="compositionally biased region" description="Basic and acidic residues" evidence="1">
    <location>
        <begin position="133"/>
        <end position="152"/>
    </location>
</feature>
<feature type="region of interest" description="Disordered" evidence="1">
    <location>
        <begin position="512"/>
        <end position="531"/>
    </location>
</feature>
<organism evidence="3 4">
    <name type="scientific">Ostreobium quekettii</name>
    <dbReference type="NCBI Taxonomy" id="121088"/>
    <lineage>
        <taxon>Eukaryota</taxon>
        <taxon>Viridiplantae</taxon>
        <taxon>Chlorophyta</taxon>
        <taxon>core chlorophytes</taxon>
        <taxon>Ulvophyceae</taxon>
        <taxon>TCBD clade</taxon>
        <taxon>Bryopsidales</taxon>
        <taxon>Ostreobineae</taxon>
        <taxon>Ostreobiaceae</taxon>
        <taxon>Ostreobium</taxon>
    </lineage>
</organism>
<feature type="domain" description="SAP" evidence="2">
    <location>
        <begin position="6"/>
        <end position="40"/>
    </location>
</feature>
<protein>
    <recommendedName>
        <fullName evidence="2">SAP domain-containing protein</fullName>
    </recommendedName>
</protein>